<dbReference type="Pfam" id="PF04082">
    <property type="entry name" value="Fungal_trans"/>
    <property type="match status" value="1"/>
</dbReference>
<dbReference type="PROSITE" id="PS50048">
    <property type="entry name" value="ZN2_CY6_FUNGAL_2"/>
    <property type="match status" value="1"/>
</dbReference>
<dbReference type="VEuPathDB" id="FungiDB:jhhlp_001501"/>
<evidence type="ECO:0000256" key="1">
    <source>
        <dbReference type="ARBA" id="ARBA00004123"/>
    </source>
</evidence>
<feature type="compositionally biased region" description="Polar residues" evidence="4">
    <location>
        <begin position="78"/>
        <end position="95"/>
    </location>
</feature>
<dbReference type="InterPro" id="IPR001138">
    <property type="entry name" value="Zn2Cys6_DnaBD"/>
</dbReference>
<dbReference type="AlphaFoldDB" id="A0A2N3NIM1"/>
<organism evidence="6 7">
    <name type="scientific">Lomentospora prolificans</name>
    <dbReference type="NCBI Taxonomy" id="41688"/>
    <lineage>
        <taxon>Eukaryota</taxon>
        <taxon>Fungi</taxon>
        <taxon>Dikarya</taxon>
        <taxon>Ascomycota</taxon>
        <taxon>Pezizomycotina</taxon>
        <taxon>Sordariomycetes</taxon>
        <taxon>Hypocreomycetidae</taxon>
        <taxon>Microascales</taxon>
        <taxon>Microascaceae</taxon>
        <taxon>Lomentospora</taxon>
    </lineage>
</organism>
<evidence type="ECO:0000313" key="7">
    <source>
        <dbReference type="Proteomes" id="UP000233524"/>
    </source>
</evidence>
<dbReference type="GO" id="GO:0008270">
    <property type="term" value="F:zinc ion binding"/>
    <property type="evidence" value="ECO:0007669"/>
    <property type="project" value="InterPro"/>
</dbReference>
<dbReference type="Pfam" id="PF00172">
    <property type="entry name" value="Zn_clus"/>
    <property type="match status" value="1"/>
</dbReference>
<keyword evidence="2" id="KW-0479">Metal-binding</keyword>
<dbReference type="Gene3D" id="4.10.240.10">
    <property type="entry name" value="Zn(2)-C6 fungal-type DNA-binding domain"/>
    <property type="match status" value="1"/>
</dbReference>
<feature type="region of interest" description="Disordered" evidence="4">
    <location>
        <begin position="1"/>
        <end position="35"/>
    </location>
</feature>
<dbReference type="Proteomes" id="UP000233524">
    <property type="component" value="Unassembled WGS sequence"/>
</dbReference>
<feature type="region of interest" description="Disordered" evidence="4">
    <location>
        <begin position="78"/>
        <end position="129"/>
    </location>
</feature>
<dbReference type="GO" id="GO:0005634">
    <property type="term" value="C:nucleus"/>
    <property type="evidence" value="ECO:0007669"/>
    <property type="project" value="UniProtKB-SubCell"/>
</dbReference>
<evidence type="ECO:0000256" key="2">
    <source>
        <dbReference type="ARBA" id="ARBA00022723"/>
    </source>
</evidence>
<keyword evidence="3" id="KW-0539">Nucleus</keyword>
<name>A0A2N3NIM1_9PEZI</name>
<evidence type="ECO:0000256" key="4">
    <source>
        <dbReference type="SAM" id="MobiDB-lite"/>
    </source>
</evidence>
<comment type="caution">
    <text evidence="6">The sequence shown here is derived from an EMBL/GenBank/DDBJ whole genome shotgun (WGS) entry which is preliminary data.</text>
</comment>
<gene>
    <name evidence="6" type="ORF">jhhlp_001501</name>
</gene>
<keyword evidence="7" id="KW-1185">Reference proteome</keyword>
<dbReference type="InterPro" id="IPR050613">
    <property type="entry name" value="Sec_Metabolite_Reg"/>
</dbReference>
<evidence type="ECO:0000313" key="6">
    <source>
        <dbReference type="EMBL" id="PKS12202.1"/>
    </source>
</evidence>
<dbReference type="SMART" id="SM00906">
    <property type="entry name" value="Fungal_trans"/>
    <property type="match status" value="1"/>
</dbReference>
<dbReference type="InterPro" id="IPR036864">
    <property type="entry name" value="Zn2-C6_fun-type_DNA-bd_sf"/>
</dbReference>
<dbReference type="GO" id="GO:0006351">
    <property type="term" value="P:DNA-templated transcription"/>
    <property type="evidence" value="ECO:0007669"/>
    <property type="project" value="InterPro"/>
</dbReference>
<evidence type="ECO:0000259" key="5">
    <source>
        <dbReference type="PROSITE" id="PS50048"/>
    </source>
</evidence>
<dbReference type="GO" id="GO:0003677">
    <property type="term" value="F:DNA binding"/>
    <property type="evidence" value="ECO:0007669"/>
    <property type="project" value="InterPro"/>
</dbReference>
<dbReference type="CDD" id="cd12148">
    <property type="entry name" value="fungal_TF_MHR"/>
    <property type="match status" value="1"/>
</dbReference>
<dbReference type="CDD" id="cd00067">
    <property type="entry name" value="GAL4"/>
    <property type="match status" value="1"/>
</dbReference>
<dbReference type="EMBL" id="NLAX01000004">
    <property type="protein sequence ID" value="PKS12202.1"/>
    <property type="molecule type" value="Genomic_DNA"/>
</dbReference>
<sequence length="701" mass="78481">MAAESPLNGMTGGVGSITLTESAPSRPPPKKRRRAVISCVECHRRKQKCDRELPCANCKFRNKESVCRYESSVPSLRTSTRSISPVTSASTSDVGSSRPPAVARRLSKTAEPRDDSDAKTLPSTSSMDAASCKELRERYKSLIRHLPAKSYVDQLVSIYFREVNWHYHVLDEDEFLRMVDCWSQIPFEVFQKTGPMDLSPDMRVFPALLFQVLATVLLVVDDEPKGPFESLKYVGTMSLRDLAIDYSESGHALLSLVGRTQVTVTTVQAGMIHSMLFAYMADILGSWTILGETIAHARTIGMHDDLLDPKPSTSRLQDILQTEWLIQKRRSLYMMLQMWDAHFSLILGKPPFVNLRDRRPSLPVDAIPPKDKSTCAVIARTEGVDPPTPLTRSLWLFRLAAPLRDAEFSENARTNSMDFSRAELLGKQMLETAQQIPPYFRLESTDWSWDNHPACPWLTSSRFCLEQFIQFNLMVLHRSYILSQSTSRTEALRAAIKLLACQQMLYQGAGMDSWKNFLLFFSSFDALILISMVYTLFPRENGRLYEEAKPQFDWTMKRYKAMQNVNPLATPAMSAVESCFKRMKNTVMSSMRAADPLSIASICTSPTIPSPPSMSEESSASSPPPSEKGICFFTRWFGNRNSAGYAGTGSIPKAGVPEQTIDISTSCPVGHLVFNPVGLCIVADESQQSSMKDDKLVRTEG</sequence>
<accession>A0A2N3NIM1</accession>
<dbReference type="InParanoid" id="A0A2N3NIM1"/>
<dbReference type="STRING" id="41688.A0A2N3NIM1"/>
<dbReference type="SUPFAM" id="SSF57701">
    <property type="entry name" value="Zn2/Cys6 DNA-binding domain"/>
    <property type="match status" value="1"/>
</dbReference>
<feature type="domain" description="Zn(2)-C6 fungal-type" evidence="5">
    <location>
        <begin position="38"/>
        <end position="69"/>
    </location>
</feature>
<proteinExistence type="predicted"/>
<dbReference type="OrthoDB" id="10263753at2759"/>
<dbReference type="PROSITE" id="PS00463">
    <property type="entry name" value="ZN2_CY6_FUNGAL_1"/>
    <property type="match status" value="1"/>
</dbReference>
<protein>
    <recommendedName>
        <fullName evidence="5">Zn(2)-C6 fungal-type domain-containing protein</fullName>
    </recommendedName>
</protein>
<comment type="subcellular location">
    <subcellularLocation>
        <location evidence="1">Nucleus</location>
    </subcellularLocation>
</comment>
<dbReference type="GO" id="GO:0000981">
    <property type="term" value="F:DNA-binding transcription factor activity, RNA polymerase II-specific"/>
    <property type="evidence" value="ECO:0007669"/>
    <property type="project" value="InterPro"/>
</dbReference>
<dbReference type="PANTHER" id="PTHR31001">
    <property type="entry name" value="UNCHARACTERIZED TRANSCRIPTIONAL REGULATORY PROTEIN"/>
    <property type="match status" value="1"/>
</dbReference>
<evidence type="ECO:0000256" key="3">
    <source>
        <dbReference type="ARBA" id="ARBA00023242"/>
    </source>
</evidence>
<dbReference type="PANTHER" id="PTHR31001:SF87">
    <property type="entry name" value="COL-21"/>
    <property type="match status" value="1"/>
</dbReference>
<dbReference type="SMART" id="SM00066">
    <property type="entry name" value="GAL4"/>
    <property type="match status" value="1"/>
</dbReference>
<reference evidence="6 7" key="1">
    <citation type="journal article" date="2017" name="G3 (Bethesda)">
        <title>First Draft Genome Sequence of the Pathogenic Fungus Lomentospora prolificans (Formerly Scedosporium prolificans).</title>
        <authorList>
            <person name="Luo R."/>
            <person name="Zimin A."/>
            <person name="Workman R."/>
            <person name="Fan Y."/>
            <person name="Pertea G."/>
            <person name="Grossman N."/>
            <person name="Wear M.P."/>
            <person name="Jia B."/>
            <person name="Miller H."/>
            <person name="Casadevall A."/>
            <person name="Timp W."/>
            <person name="Zhang S.X."/>
            <person name="Salzberg S.L."/>
        </authorList>
    </citation>
    <scope>NUCLEOTIDE SEQUENCE [LARGE SCALE GENOMIC DNA]</scope>
    <source>
        <strain evidence="6 7">JHH-5317</strain>
    </source>
</reference>
<feature type="compositionally biased region" description="Basic and acidic residues" evidence="4">
    <location>
        <begin position="108"/>
        <end position="118"/>
    </location>
</feature>
<dbReference type="InterPro" id="IPR007219">
    <property type="entry name" value="XnlR_reg_dom"/>
</dbReference>